<dbReference type="FunFam" id="3.30.420.10:FF:000076">
    <property type="entry name" value="RBR-type E3 ubiquitin transferase"/>
    <property type="match status" value="1"/>
</dbReference>
<dbReference type="SMART" id="SM00647">
    <property type="entry name" value="IBR"/>
    <property type="match status" value="2"/>
</dbReference>
<keyword evidence="5" id="KW-0808">Transferase</keyword>
<keyword evidence="12" id="KW-1133">Transmembrane helix</keyword>
<keyword evidence="12" id="KW-0812">Transmembrane</keyword>
<feature type="region of interest" description="Disordered" evidence="11">
    <location>
        <begin position="1"/>
        <end position="29"/>
    </location>
</feature>
<dbReference type="GO" id="GO:0016567">
    <property type="term" value="P:protein ubiquitination"/>
    <property type="evidence" value="ECO:0007669"/>
    <property type="project" value="InterPro"/>
</dbReference>
<feature type="compositionally biased region" description="Basic and acidic residues" evidence="11">
    <location>
        <begin position="1"/>
        <end position="17"/>
    </location>
</feature>
<evidence type="ECO:0000313" key="14">
    <source>
        <dbReference type="EMBL" id="KAG7627432.1"/>
    </source>
</evidence>
<sequence>MCNRFMEKEGTLERDYGRNPTGKPSPGDFHSDDTYNLYFKGLVREKTSAQLSAGFEVAIFREEDEYLLFQMKGSLHDSTVTVLEAELMALKRGLTEAVSLGINHISICCDRLELYELVMGRLAPEQENIALLMDDVQCIRRELTSSIPVTVTENQAKFAFKLAKESISIRTPPTEQKACGEVNIEHELMFSVALCRHQFGVEWMKQHIEVRLIEGDVPRCPHDGCKSILSLKSCSHLLTPKLEEMWEHRIKEEFIPVCDRFHCPNPRCWALMSKTELVESTEDGVRRCCFKCRKAFCINCKVLWHSDLSCKEYKTLGRNPKTISRQCKKCQHMIKLSHKTINVYCRCGYSFCYTCGAQWKLGGCRHHNQMVAAVLVLVFFFIFHSMIMWSISRRV</sequence>
<evidence type="ECO:0000256" key="4">
    <source>
        <dbReference type="ARBA" id="ARBA00012251"/>
    </source>
</evidence>
<evidence type="ECO:0000256" key="9">
    <source>
        <dbReference type="ARBA" id="ARBA00022786"/>
    </source>
</evidence>
<evidence type="ECO:0000256" key="2">
    <source>
        <dbReference type="ARBA" id="ARBA00001947"/>
    </source>
</evidence>
<protein>
    <recommendedName>
        <fullName evidence="4">RBR-type E3 ubiquitin transferase</fullName>
        <ecNumber evidence="4">2.3.2.31</ecNumber>
    </recommendedName>
</protein>
<dbReference type="PANTHER" id="PTHR11685">
    <property type="entry name" value="RBR FAMILY RING FINGER AND IBR DOMAIN-CONTAINING"/>
    <property type="match status" value="1"/>
</dbReference>
<evidence type="ECO:0000256" key="8">
    <source>
        <dbReference type="ARBA" id="ARBA00022771"/>
    </source>
</evidence>
<dbReference type="InterPro" id="IPR002867">
    <property type="entry name" value="IBR_dom"/>
</dbReference>
<comment type="catalytic activity">
    <reaction evidence="1">
        <text>[E2 ubiquitin-conjugating enzyme]-S-ubiquitinyl-L-cysteine + [acceptor protein]-L-lysine = [E2 ubiquitin-conjugating enzyme]-L-cysteine + [acceptor protein]-N(6)-ubiquitinyl-L-lysine.</text>
        <dbReference type="EC" id="2.3.2.31"/>
    </reaction>
</comment>
<evidence type="ECO:0000256" key="1">
    <source>
        <dbReference type="ARBA" id="ARBA00001798"/>
    </source>
</evidence>
<feature type="domain" description="RING-type" evidence="13">
    <location>
        <begin position="172"/>
        <end position="371"/>
    </location>
</feature>
<reference evidence="14 15" key="1">
    <citation type="submission" date="2020-12" db="EMBL/GenBank/DDBJ databases">
        <title>Concerted genomic and epigenomic changes stabilize Arabidopsis allopolyploids.</title>
        <authorList>
            <person name="Chen Z."/>
        </authorList>
    </citation>
    <scope>NUCLEOTIDE SEQUENCE [LARGE SCALE GENOMIC DNA]</scope>
    <source>
        <strain evidence="14">Allo738</strain>
        <tissue evidence="14">Leaf</tissue>
    </source>
</reference>
<dbReference type="GO" id="GO:0004523">
    <property type="term" value="F:RNA-DNA hybrid ribonuclease activity"/>
    <property type="evidence" value="ECO:0007669"/>
    <property type="project" value="InterPro"/>
</dbReference>
<evidence type="ECO:0000256" key="7">
    <source>
        <dbReference type="ARBA" id="ARBA00022737"/>
    </source>
</evidence>
<comment type="cofactor">
    <cofactor evidence="2">
        <name>Zn(2+)</name>
        <dbReference type="ChEBI" id="CHEBI:29105"/>
    </cofactor>
</comment>
<dbReference type="InterPro" id="IPR002156">
    <property type="entry name" value="RNaseH_domain"/>
</dbReference>
<evidence type="ECO:0000313" key="15">
    <source>
        <dbReference type="Proteomes" id="UP000694240"/>
    </source>
</evidence>
<evidence type="ECO:0000256" key="10">
    <source>
        <dbReference type="ARBA" id="ARBA00022833"/>
    </source>
</evidence>
<comment type="pathway">
    <text evidence="3">Protein modification; protein ubiquitination.</text>
</comment>
<dbReference type="Pfam" id="PF01485">
    <property type="entry name" value="IBR"/>
    <property type="match status" value="1"/>
</dbReference>
<keyword evidence="15" id="KW-1185">Reference proteome</keyword>
<evidence type="ECO:0000259" key="13">
    <source>
        <dbReference type="PROSITE" id="PS51873"/>
    </source>
</evidence>
<keyword evidence="7" id="KW-0677">Repeat</keyword>
<keyword evidence="10" id="KW-0862">Zinc</keyword>
<comment type="caution">
    <text evidence="14">The sequence shown here is derived from an EMBL/GenBank/DDBJ whole genome shotgun (WGS) entry which is preliminary data.</text>
</comment>
<keyword evidence="6" id="KW-0479">Metal-binding</keyword>
<dbReference type="Pfam" id="PF13456">
    <property type="entry name" value="RVT_3"/>
    <property type="match status" value="1"/>
</dbReference>
<proteinExistence type="predicted"/>
<evidence type="ECO:0000256" key="11">
    <source>
        <dbReference type="SAM" id="MobiDB-lite"/>
    </source>
</evidence>
<name>A0A8T2EVK1_9BRAS</name>
<dbReference type="InterPro" id="IPR031127">
    <property type="entry name" value="E3_UB_ligase_RBR"/>
</dbReference>
<dbReference type="PROSITE" id="PS51873">
    <property type="entry name" value="TRIAD"/>
    <property type="match status" value="1"/>
</dbReference>
<dbReference type="GO" id="GO:0003676">
    <property type="term" value="F:nucleic acid binding"/>
    <property type="evidence" value="ECO:0007669"/>
    <property type="project" value="InterPro"/>
</dbReference>
<feature type="transmembrane region" description="Helical" evidence="12">
    <location>
        <begin position="370"/>
        <end position="391"/>
    </location>
</feature>
<evidence type="ECO:0000256" key="12">
    <source>
        <dbReference type="SAM" id="Phobius"/>
    </source>
</evidence>
<dbReference type="CDD" id="cd22582">
    <property type="entry name" value="BRcat_RBR_unk"/>
    <property type="match status" value="1"/>
</dbReference>
<keyword evidence="12" id="KW-0472">Membrane</keyword>
<dbReference type="EC" id="2.3.2.31" evidence="4"/>
<accession>A0A8T2EVK1</accession>
<dbReference type="GO" id="GO:0061630">
    <property type="term" value="F:ubiquitin protein ligase activity"/>
    <property type="evidence" value="ECO:0007669"/>
    <property type="project" value="UniProtKB-EC"/>
</dbReference>
<evidence type="ECO:0000256" key="3">
    <source>
        <dbReference type="ARBA" id="ARBA00004906"/>
    </source>
</evidence>
<dbReference type="InterPro" id="IPR044066">
    <property type="entry name" value="TRIAD_supradom"/>
</dbReference>
<organism evidence="14 15">
    <name type="scientific">Arabidopsis thaliana x Arabidopsis arenosa</name>
    <dbReference type="NCBI Taxonomy" id="1240361"/>
    <lineage>
        <taxon>Eukaryota</taxon>
        <taxon>Viridiplantae</taxon>
        <taxon>Streptophyta</taxon>
        <taxon>Embryophyta</taxon>
        <taxon>Tracheophyta</taxon>
        <taxon>Spermatophyta</taxon>
        <taxon>Magnoliopsida</taxon>
        <taxon>eudicotyledons</taxon>
        <taxon>Gunneridae</taxon>
        <taxon>Pentapetalae</taxon>
        <taxon>rosids</taxon>
        <taxon>malvids</taxon>
        <taxon>Brassicales</taxon>
        <taxon>Brassicaceae</taxon>
        <taxon>Camelineae</taxon>
        <taxon>Arabidopsis</taxon>
    </lineage>
</organism>
<dbReference type="GO" id="GO:0008270">
    <property type="term" value="F:zinc ion binding"/>
    <property type="evidence" value="ECO:0007669"/>
    <property type="project" value="UniProtKB-KW"/>
</dbReference>
<dbReference type="EMBL" id="JAEFBK010000003">
    <property type="protein sequence ID" value="KAG7627432.1"/>
    <property type="molecule type" value="Genomic_DNA"/>
</dbReference>
<evidence type="ECO:0000256" key="6">
    <source>
        <dbReference type="ARBA" id="ARBA00022723"/>
    </source>
</evidence>
<gene>
    <name evidence="14" type="ORF">ISN45_At03g037700</name>
</gene>
<keyword evidence="9" id="KW-0833">Ubl conjugation pathway</keyword>
<keyword evidence="8" id="KW-0863">Zinc-finger</keyword>
<evidence type="ECO:0000256" key="5">
    <source>
        <dbReference type="ARBA" id="ARBA00022679"/>
    </source>
</evidence>
<dbReference type="AlphaFoldDB" id="A0A8T2EVK1"/>
<dbReference type="Proteomes" id="UP000694240">
    <property type="component" value="Chromosome 3"/>
</dbReference>